<reference evidence="1 2" key="1">
    <citation type="submission" date="2020-07" db="EMBL/GenBank/DDBJ databases">
        <title>Thermogemmata thermophila gen. nov., sp. nov., a novel moderate thermophilic planctomycete from a Kamchatka hot spring.</title>
        <authorList>
            <person name="Elcheninov A.G."/>
            <person name="Podosokorskaya O.A."/>
            <person name="Kovaleva O.L."/>
            <person name="Novikov A."/>
            <person name="Bonch-Osmolovskaya E.A."/>
            <person name="Toshchakov S.V."/>
            <person name="Kublanov I.V."/>
        </authorList>
    </citation>
    <scope>NUCLEOTIDE SEQUENCE [LARGE SCALE GENOMIC DNA]</scope>
    <source>
        <strain evidence="1 2">2918</strain>
    </source>
</reference>
<dbReference type="EMBL" id="JACEFB010000040">
    <property type="protein sequence ID" value="MBA2227976.1"/>
    <property type="molecule type" value="Genomic_DNA"/>
</dbReference>
<gene>
    <name evidence="1" type="ORF">H0921_17595</name>
</gene>
<sequence length="99" mass="11244">DFDLKRFDCHRHASERFDCHRHASGDFDRKRFDCHRHASERLDCHRRVSECLESVIVCFPLEVFRVGSGQDAGLLWLRRGDGAAGDGRGEAEATGDDQA</sequence>
<keyword evidence="2" id="KW-1185">Reference proteome</keyword>
<organism evidence="1 2">
    <name type="scientific">Thermogemmata fonticola</name>
    <dbReference type="NCBI Taxonomy" id="2755323"/>
    <lineage>
        <taxon>Bacteria</taxon>
        <taxon>Pseudomonadati</taxon>
        <taxon>Planctomycetota</taxon>
        <taxon>Planctomycetia</taxon>
        <taxon>Gemmatales</taxon>
        <taxon>Gemmataceae</taxon>
        <taxon>Thermogemmata</taxon>
    </lineage>
</organism>
<feature type="non-terminal residue" evidence="1">
    <location>
        <position position="1"/>
    </location>
</feature>
<evidence type="ECO:0000313" key="1">
    <source>
        <dbReference type="EMBL" id="MBA2227976.1"/>
    </source>
</evidence>
<proteinExistence type="predicted"/>
<dbReference type="RefSeq" id="WP_194539836.1">
    <property type="nucleotide sequence ID" value="NZ_JACEFB010000040.1"/>
</dbReference>
<protein>
    <submittedName>
        <fullName evidence="1">Uncharacterized protein</fullName>
    </submittedName>
</protein>
<dbReference type="Proteomes" id="UP000542342">
    <property type="component" value="Unassembled WGS sequence"/>
</dbReference>
<comment type="caution">
    <text evidence="1">The sequence shown here is derived from an EMBL/GenBank/DDBJ whole genome shotgun (WGS) entry which is preliminary data.</text>
</comment>
<accession>A0A7V9AD49</accession>
<dbReference type="AlphaFoldDB" id="A0A7V9AD49"/>
<evidence type="ECO:0000313" key="2">
    <source>
        <dbReference type="Proteomes" id="UP000542342"/>
    </source>
</evidence>
<name>A0A7V9AD49_9BACT</name>